<keyword evidence="6" id="KW-0695">RNA-directed DNA polymerase</keyword>
<keyword evidence="4" id="KW-0255">Endonuclease</keyword>
<feature type="non-terminal residue" evidence="8">
    <location>
        <position position="1"/>
    </location>
</feature>
<dbReference type="SUPFAM" id="SSF56672">
    <property type="entry name" value="DNA/RNA polymerases"/>
    <property type="match status" value="1"/>
</dbReference>
<evidence type="ECO:0000256" key="6">
    <source>
        <dbReference type="ARBA" id="ARBA00022918"/>
    </source>
</evidence>
<comment type="caution">
    <text evidence="8">The sequence shown here is derived from an EMBL/GenBank/DDBJ whole genome shotgun (WGS) entry which is preliminary data.</text>
</comment>
<feature type="domain" description="Reverse transcriptase thumb" evidence="7">
    <location>
        <begin position="16"/>
        <end position="62"/>
    </location>
</feature>
<dbReference type="Gene3D" id="3.30.70.270">
    <property type="match status" value="1"/>
</dbReference>
<proteinExistence type="predicted"/>
<evidence type="ECO:0000256" key="3">
    <source>
        <dbReference type="ARBA" id="ARBA00022722"/>
    </source>
</evidence>
<evidence type="ECO:0000313" key="8">
    <source>
        <dbReference type="EMBL" id="NWH78175.1"/>
    </source>
</evidence>
<dbReference type="GO" id="GO:0003964">
    <property type="term" value="F:RNA-directed DNA polymerase activity"/>
    <property type="evidence" value="ECO:0007669"/>
    <property type="project" value="UniProtKB-KW"/>
</dbReference>
<name>A0A850XCR6_PIACA</name>
<dbReference type="Pfam" id="PF06817">
    <property type="entry name" value="RVT_thumb"/>
    <property type="match status" value="1"/>
</dbReference>
<dbReference type="GO" id="GO:0004519">
    <property type="term" value="F:endonuclease activity"/>
    <property type="evidence" value="ECO:0007669"/>
    <property type="project" value="UniProtKB-KW"/>
</dbReference>
<dbReference type="OrthoDB" id="6773263at2759"/>
<organism evidence="8 9">
    <name type="scientific">Piaya cayana</name>
    <name type="common">Common squirrel cuckoo</name>
    <dbReference type="NCBI Taxonomy" id="33601"/>
    <lineage>
        <taxon>Eukaryota</taxon>
        <taxon>Metazoa</taxon>
        <taxon>Chordata</taxon>
        <taxon>Craniata</taxon>
        <taxon>Vertebrata</taxon>
        <taxon>Euteleostomi</taxon>
        <taxon>Archelosauria</taxon>
        <taxon>Archosauria</taxon>
        <taxon>Dinosauria</taxon>
        <taxon>Saurischia</taxon>
        <taxon>Theropoda</taxon>
        <taxon>Coelurosauria</taxon>
        <taxon>Aves</taxon>
        <taxon>Neognathae</taxon>
        <taxon>Neoaves</taxon>
        <taxon>Otidimorphae</taxon>
        <taxon>Cuculiformes</taxon>
        <taxon>Coccyzidae</taxon>
        <taxon>Piaya</taxon>
    </lineage>
</organism>
<keyword evidence="3" id="KW-0540">Nuclease</keyword>
<dbReference type="PANTHER" id="PTHR41694">
    <property type="entry name" value="ENDOGENOUS RETROVIRUS GROUP K MEMBER POL PROTEIN"/>
    <property type="match status" value="1"/>
</dbReference>
<evidence type="ECO:0000256" key="5">
    <source>
        <dbReference type="ARBA" id="ARBA00022801"/>
    </source>
</evidence>
<evidence type="ECO:0000313" key="9">
    <source>
        <dbReference type="Proteomes" id="UP000653271"/>
    </source>
</evidence>
<evidence type="ECO:0000256" key="4">
    <source>
        <dbReference type="ARBA" id="ARBA00022759"/>
    </source>
</evidence>
<keyword evidence="9" id="KW-1185">Reference proteome</keyword>
<gene>
    <name evidence="8" type="primary">Hervk_1</name>
    <name evidence="8" type="ORF">PIACAY_R14561</name>
</gene>
<keyword evidence="2" id="KW-0548">Nucleotidyltransferase</keyword>
<evidence type="ECO:0000256" key="2">
    <source>
        <dbReference type="ARBA" id="ARBA00022695"/>
    </source>
</evidence>
<evidence type="ECO:0000259" key="7">
    <source>
        <dbReference type="Pfam" id="PF06817"/>
    </source>
</evidence>
<dbReference type="GO" id="GO:0016787">
    <property type="term" value="F:hydrolase activity"/>
    <property type="evidence" value="ECO:0007669"/>
    <property type="project" value="UniProtKB-KW"/>
</dbReference>
<dbReference type="InterPro" id="IPR010661">
    <property type="entry name" value="RVT_thumb"/>
</dbReference>
<dbReference type="GO" id="GO:0035613">
    <property type="term" value="F:RNA stem-loop binding"/>
    <property type="evidence" value="ECO:0007669"/>
    <property type="project" value="TreeGrafter"/>
</dbReference>
<sequence>IKYLGTLITPQRIRPQNLTLQVDVKTLHDVQVLVGSIQWFRGIVGIPNDLLSPLFDLLKGKNPWEP</sequence>
<dbReference type="EMBL" id="WAAB01017221">
    <property type="protein sequence ID" value="NWH78175.1"/>
    <property type="molecule type" value="Genomic_DNA"/>
</dbReference>
<dbReference type="InterPro" id="IPR043128">
    <property type="entry name" value="Rev_trsase/Diguanyl_cyclase"/>
</dbReference>
<dbReference type="AlphaFoldDB" id="A0A850XCR6"/>
<keyword evidence="5" id="KW-0378">Hydrolase</keyword>
<dbReference type="PANTHER" id="PTHR41694:SF3">
    <property type="entry name" value="RNA-DIRECTED DNA POLYMERASE-RELATED"/>
    <property type="match status" value="1"/>
</dbReference>
<keyword evidence="1" id="KW-0808">Transferase</keyword>
<protein>
    <submittedName>
        <fullName evidence="8">PO113 protein</fullName>
    </submittedName>
</protein>
<reference evidence="8" key="1">
    <citation type="submission" date="2019-09" db="EMBL/GenBank/DDBJ databases">
        <title>Bird 10,000 Genomes (B10K) Project - Family phase.</title>
        <authorList>
            <person name="Zhang G."/>
        </authorList>
    </citation>
    <scope>NUCLEOTIDE SEQUENCE</scope>
    <source>
        <strain evidence="8">B10K-DU-008-47</strain>
        <tissue evidence="8">Mixed tissue sample</tissue>
    </source>
</reference>
<evidence type="ECO:0000256" key="1">
    <source>
        <dbReference type="ARBA" id="ARBA00022679"/>
    </source>
</evidence>
<accession>A0A850XCR6</accession>
<dbReference type="InterPro" id="IPR043502">
    <property type="entry name" value="DNA/RNA_pol_sf"/>
</dbReference>
<feature type="non-terminal residue" evidence="8">
    <location>
        <position position="66"/>
    </location>
</feature>
<dbReference type="Proteomes" id="UP000653271">
    <property type="component" value="Unassembled WGS sequence"/>
</dbReference>